<feature type="compositionally biased region" description="Basic and acidic residues" evidence="17">
    <location>
        <begin position="901"/>
        <end position="920"/>
    </location>
</feature>
<evidence type="ECO:0000256" key="9">
    <source>
        <dbReference type="ARBA" id="ARBA00023136"/>
    </source>
</evidence>
<dbReference type="VEuPathDB" id="VectorBase:AATE001909"/>
<evidence type="ECO:0000256" key="11">
    <source>
        <dbReference type="ARBA" id="ARBA00023170"/>
    </source>
</evidence>
<dbReference type="STRING" id="41427.A0A182IMG3"/>
<evidence type="ECO:0000256" key="12">
    <source>
        <dbReference type="ARBA" id="ARBA00023180"/>
    </source>
</evidence>
<evidence type="ECO:0000256" key="4">
    <source>
        <dbReference type="ARBA" id="ARBA00022692"/>
    </source>
</evidence>
<evidence type="ECO:0000256" key="1">
    <source>
        <dbReference type="ARBA" id="ARBA00004487"/>
    </source>
</evidence>
<keyword evidence="8" id="KW-0297">G-protein coupled receptor</keyword>
<feature type="region of interest" description="Disordered" evidence="17">
    <location>
        <begin position="544"/>
        <end position="595"/>
    </location>
</feature>
<dbReference type="AlphaFoldDB" id="A0A182IMG3"/>
<evidence type="ECO:0000256" key="14">
    <source>
        <dbReference type="ARBA" id="ARBA00023257"/>
    </source>
</evidence>
<feature type="compositionally biased region" description="Basic and acidic residues" evidence="17">
    <location>
        <begin position="565"/>
        <end position="595"/>
    </location>
</feature>
<dbReference type="EnsemblMetazoa" id="AATE001909-RA">
    <property type="protein sequence ID" value="AATE001909-PA.1"/>
    <property type="gene ID" value="AATE001909"/>
</dbReference>
<keyword evidence="14" id="KW-0628">Postsynaptic cell membrane</keyword>
<organism evidence="20">
    <name type="scientific">Anopheles atroparvus</name>
    <name type="common">European mosquito</name>
    <dbReference type="NCBI Taxonomy" id="41427"/>
    <lineage>
        <taxon>Eukaryota</taxon>
        <taxon>Metazoa</taxon>
        <taxon>Ecdysozoa</taxon>
        <taxon>Arthropoda</taxon>
        <taxon>Hexapoda</taxon>
        <taxon>Insecta</taxon>
        <taxon>Pterygota</taxon>
        <taxon>Neoptera</taxon>
        <taxon>Endopterygota</taxon>
        <taxon>Diptera</taxon>
        <taxon>Nematocera</taxon>
        <taxon>Culicoidea</taxon>
        <taxon>Culicidae</taxon>
        <taxon>Anophelinae</taxon>
        <taxon>Anopheles</taxon>
    </lineage>
</organism>
<keyword evidence="5" id="KW-0732">Signal</keyword>
<feature type="region of interest" description="Disordered" evidence="17">
    <location>
        <begin position="769"/>
        <end position="920"/>
    </location>
</feature>
<keyword evidence="3" id="KW-1003">Cell membrane</keyword>
<evidence type="ECO:0000256" key="18">
    <source>
        <dbReference type="SAM" id="Phobius"/>
    </source>
</evidence>
<name>A0A182IMG3_ANOAO</name>
<evidence type="ECO:0000256" key="3">
    <source>
        <dbReference type="ARBA" id="ARBA00022475"/>
    </source>
</evidence>
<feature type="transmembrane region" description="Helical" evidence="18">
    <location>
        <begin position="321"/>
        <end position="345"/>
    </location>
</feature>
<keyword evidence="12" id="KW-0325">Glycoprotein</keyword>
<evidence type="ECO:0000256" key="7">
    <source>
        <dbReference type="ARBA" id="ARBA00023018"/>
    </source>
</evidence>
<dbReference type="PANTHER" id="PTHR32546">
    <property type="entry name" value="G-PROTEIN COUPLED RECEPTOR 158-RELATED"/>
    <property type="match status" value="1"/>
</dbReference>
<keyword evidence="6 18" id="KW-1133">Transmembrane helix</keyword>
<feature type="domain" description="G-protein coupled receptors family 3 profile" evidence="19">
    <location>
        <begin position="186"/>
        <end position="380"/>
    </location>
</feature>
<evidence type="ECO:0000256" key="10">
    <source>
        <dbReference type="ARBA" id="ARBA00023157"/>
    </source>
</evidence>
<evidence type="ECO:0000256" key="8">
    <source>
        <dbReference type="ARBA" id="ARBA00023040"/>
    </source>
</evidence>
<evidence type="ECO:0000256" key="2">
    <source>
        <dbReference type="ARBA" id="ARBA00007242"/>
    </source>
</evidence>
<feature type="transmembrane region" description="Helical" evidence="18">
    <location>
        <begin position="242"/>
        <end position="269"/>
    </location>
</feature>
<dbReference type="InterPro" id="IPR017978">
    <property type="entry name" value="GPCR_3_C"/>
</dbReference>
<evidence type="ECO:0000256" key="16">
    <source>
        <dbReference type="ARBA" id="ARBA00034104"/>
    </source>
</evidence>
<feature type="transmembrane region" description="Helical" evidence="18">
    <location>
        <begin position="351"/>
        <end position="372"/>
    </location>
</feature>
<keyword evidence="11" id="KW-0675">Receptor</keyword>
<feature type="compositionally biased region" description="Low complexity" evidence="17">
    <location>
        <begin position="705"/>
        <end position="719"/>
    </location>
</feature>
<keyword evidence="9 18" id="KW-0472">Membrane</keyword>
<dbReference type="GO" id="GO:0045211">
    <property type="term" value="C:postsynaptic membrane"/>
    <property type="evidence" value="ECO:0007669"/>
    <property type="project" value="UniProtKB-SubCell"/>
</dbReference>
<feature type="transmembrane region" description="Helical" evidence="18">
    <location>
        <begin position="160"/>
        <end position="182"/>
    </location>
</feature>
<dbReference type="CDD" id="cd15293">
    <property type="entry name" value="7tmC_GPR158-like"/>
    <property type="match status" value="1"/>
</dbReference>
<keyword evidence="13" id="KW-0807">Transducer</keyword>
<evidence type="ECO:0000259" key="19">
    <source>
        <dbReference type="PROSITE" id="PS50259"/>
    </source>
</evidence>
<evidence type="ECO:0000256" key="17">
    <source>
        <dbReference type="SAM" id="MobiDB-lite"/>
    </source>
</evidence>
<keyword evidence="4 18" id="KW-0812">Transmembrane</keyword>
<evidence type="ECO:0000256" key="5">
    <source>
        <dbReference type="ARBA" id="ARBA00022729"/>
    </source>
</evidence>
<dbReference type="InterPro" id="IPR054714">
    <property type="entry name" value="GPR158_179_extracellular"/>
</dbReference>
<dbReference type="PROSITE" id="PS50259">
    <property type="entry name" value="G_PROTEIN_RECEP_F3_4"/>
    <property type="match status" value="1"/>
</dbReference>
<feature type="compositionally biased region" description="Polar residues" evidence="17">
    <location>
        <begin position="804"/>
        <end position="820"/>
    </location>
</feature>
<dbReference type="Pfam" id="PF22572">
    <property type="entry name" value="GPR158_179_EC"/>
    <property type="match status" value="1"/>
</dbReference>
<evidence type="ECO:0000313" key="20">
    <source>
        <dbReference type="EnsemblMetazoa" id="AATE001909-PA.1"/>
    </source>
</evidence>
<proteinExistence type="inferred from homology"/>
<comment type="subcellular location">
    <subcellularLocation>
        <location evidence="1">Cell projection</location>
        <location evidence="1">Neuron projection</location>
    </subcellularLocation>
    <subcellularLocation>
        <location evidence="16">Postsynaptic cell membrane</location>
        <topology evidence="16">Multi-pass membrane protein</topology>
    </subcellularLocation>
</comment>
<dbReference type="GO" id="GO:0004930">
    <property type="term" value="F:G protein-coupled receptor activity"/>
    <property type="evidence" value="ECO:0007669"/>
    <property type="project" value="UniProtKB-KW"/>
</dbReference>
<evidence type="ECO:0000256" key="6">
    <source>
        <dbReference type="ARBA" id="ARBA00022989"/>
    </source>
</evidence>
<keyword evidence="7" id="KW-0770">Synapse</keyword>
<comment type="similarity">
    <text evidence="2">Belongs to the G-protein coupled receptor 3 family.</text>
</comment>
<protein>
    <recommendedName>
        <fullName evidence="19">G-protein coupled receptors family 3 profile domain-containing protein</fullName>
    </recommendedName>
</protein>
<feature type="compositionally biased region" description="Basic and acidic residues" evidence="17">
    <location>
        <begin position="823"/>
        <end position="835"/>
    </location>
</feature>
<feature type="compositionally biased region" description="Gly residues" evidence="17">
    <location>
        <begin position="867"/>
        <end position="879"/>
    </location>
</feature>
<dbReference type="Pfam" id="PF00003">
    <property type="entry name" value="7tm_3"/>
    <property type="match status" value="1"/>
</dbReference>
<evidence type="ECO:0000256" key="13">
    <source>
        <dbReference type="ARBA" id="ARBA00023224"/>
    </source>
</evidence>
<feature type="compositionally biased region" description="Low complexity" evidence="17">
    <location>
        <begin position="843"/>
        <end position="866"/>
    </location>
</feature>
<reference evidence="20" key="1">
    <citation type="submission" date="2022-08" db="UniProtKB">
        <authorList>
            <consortium name="EnsemblMetazoa"/>
        </authorList>
    </citation>
    <scope>IDENTIFICATION</scope>
    <source>
        <strain evidence="20">EBRO</strain>
    </source>
</reference>
<feature type="region of interest" description="Disordered" evidence="17">
    <location>
        <begin position="698"/>
        <end position="719"/>
    </location>
</feature>
<sequence length="920" mass="98627">MPGTSGIDIDLRRVDIDQCPQKNSPSGAPQPLNIFAGTDKCKQRTTECIPIPGLGFRRGSYRCICRKGYYFPDTTIEQKYFNGSTLEEEYEKLMLVGGEQNGGLSWAKPNTCLPLYFQHEYNTYSIPNTYECLPCAEGCDFCEDASPCVAALNWPMRTSILVLACAVIGLLPPAAVFTFKYQQVKSVVMYPPPSLYSCTARIWLREIGFSLTYGALMLKTWRISVIFRVRSAKAVKITDAYLLKRLGVLCGFVGIALLVRTLVAPPVVIVGRTADNLKAFLCKTDWWDHTFTSMEVLFLAWGVRLCIMVRKAPSEFNESRFISMAIYNEFLLTCFLNVSMLFLQSPANPDLLYIIFFCHTQLTVTLLLGLIFGSKVYLVFRGGGKHQDDPTGLGIKPSGAKFISRSHGRTFANASSVTTSTAQLGGNMANEGRLTETEALEELKQLYSQLQRLYERIPQRGAAIVTVASLMEACRTTTLRPPLAIGAPSPLKAIQADGAATGLPTAASGVVRLDKSTNTNTIATIPNGRMEGGGALTVTTPATAGPNGLLPSPTRITITDDSSDASERGSGRHEASVECERRQAQREARSIDGSDFRLDHQQLQCMCSGGEADVAPYAAGDDGGDGRDTGGRSRCTCCCSCCATHRSSGNHRQQQEQQEQQRNDSVINYSNSAVQLANAGSTVNCNCKISAANDRSGSVSGFDSATTTTTTADQATGATETTAEATRLVNLEKFNKLYANNSSRIDSLKEHFLMRNALTTALQNLENENRSRGAAVSGFRGRQRRLSGEALETEPAPGGGSAYAGQSTSAAIQQLSNTGEAPSDGKRPQHTRAENASDTVYASSSSNSDSSNSGGSTTNSPGTSTAGEGGGVAGAGDAGASGSSNAEMGGSGGVKKKKSPEKRLVIDLNDRSKYTEEVSV</sequence>
<keyword evidence="10" id="KW-1015">Disulfide bond</keyword>
<accession>A0A182IMG3</accession>
<evidence type="ECO:0000256" key="15">
    <source>
        <dbReference type="ARBA" id="ARBA00023273"/>
    </source>
</evidence>
<dbReference type="InterPro" id="IPR043458">
    <property type="entry name" value="GPR158/179"/>
</dbReference>
<dbReference type="PANTHER" id="PTHR32546:SF29">
    <property type="entry name" value="G-PROTEIN COUPLED RECEPTORS FAMILY 3 PROFILE DOMAIN-CONTAINING PROTEIN"/>
    <property type="match status" value="1"/>
</dbReference>
<keyword evidence="15" id="KW-0966">Cell projection</keyword>
<dbReference type="GO" id="GO:0043005">
    <property type="term" value="C:neuron projection"/>
    <property type="evidence" value="ECO:0007669"/>
    <property type="project" value="UniProtKB-SubCell"/>
</dbReference>